<dbReference type="SUPFAM" id="SSF52540">
    <property type="entry name" value="P-loop containing nucleoside triphosphate hydrolases"/>
    <property type="match status" value="1"/>
</dbReference>
<organism evidence="2 3">
    <name type="scientific">Roseovarius litoreus</name>
    <dbReference type="NCBI Taxonomy" id="1155722"/>
    <lineage>
        <taxon>Bacteria</taxon>
        <taxon>Pseudomonadati</taxon>
        <taxon>Pseudomonadota</taxon>
        <taxon>Alphaproteobacteria</taxon>
        <taxon>Rhodobacterales</taxon>
        <taxon>Roseobacteraceae</taxon>
        <taxon>Roseovarius</taxon>
    </lineage>
</organism>
<evidence type="ECO:0000313" key="3">
    <source>
        <dbReference type="Proteomes" id="UP000322545"/>
    </source>
</evidence>
<dbReference type="InterPro" id="IPR002611">
    <property type="entry name" value="IstB_ATP-bd"/>
</dbReference>
<dbReference type="PANTHER" id="PTHR30050:SF4">
    <property type="entry name" value="ATP-BINDING PROTEIN RV3427C IN INSERTION SEQUENCE-RELATED"/>
    <property type="match status" value="1"/>
</dbReference>
<sequence length="129" mass="13953">MRIAKFAHHQDFATFDYTAATVTQTPIEPFHSGQFTEEAQNLILVGETGTGKTHIAIALGTTLLNSGKKARFLNTVDLINALIKEQAEGTTGKIIRSLSALDCVIIDELGYITFPKSVGALLIHLVSKL</sequence>
<name>A0A1M7JFI0_9RHOB</name>
<protein>
    <submittedName>
        <fullName evidence="2">IstB-like ATP binding protein</fullName>
    </submittedName>
</protein>
<dbReference type="Proteomes" id="UP000322545">
    <property type="component" value="Unassembled WGS sequence"/>
</dbReference>
<dbReference type="Gene3D" id="3.40.50.300">
    <property type="entry name" value="P-loop containing nucleotide triphosphate hydrolases"/>
    <property type="match status" value="1"/>
</dbReference>
<gene>
    <name evidence="2" type="ORF">SAMN05443432_108164</name>
</gene>
<dbReference type="GO" id="GO:0006260">
    <property type="term" value="P:DNA replication"/>
    <property type="evidence" value="ECO:0007669"/>
    <property type="project" value="TreeGrafter"/>
</dbReference>
<dbReference type="PROSITE" id="PS00675">
    <property type="entry name" value="SIGMA54_INTERACT_1"/>
    <property type="match status" value="1"/>
</dbReference>
<evidence type="ECO:0000313" key="2">
    <source>
        <dbReference type="EMBL" id="SHM51726.1"/>
    </source>
</evidence>
<evidence type="ECO:0000259" key="1">
    <source>
        <dbReference type="Pfam" id="PF01695"/>
    </source>
</evidence>
<accession>A0A1M7JFI0</accession>
<dbReference type="InterPro" id="IPR025662">
    <property type="entry name" value="Sigma_54_int_dom_ATP-bd_1"/>
</dbReference>
<keyword evidence="3" id="KW-1185">Reference proteome</keyword>
<reference evidence="2 3" key="1">
    <citation type="submission" date="2016-11" db="EMBL/GenBank/DDBJ databases">
        <authorList>
            <person name="Varghese N."/>
            <person name="Submissions S."/>
        </authorList>
    </citation>
    <scope>NUCLEOTIDE SEQUENCE [LARGE SCALE GENOMIC DNA]</scope>
    <source>
        <strain evidence="2 3">DSM 28249</strain>
    </source>
</reference>
<dbReference type="CDD" id="cd00009">
    <property type="entry name" value="AAA"/>
    <property type="match status" value="1"/>
</dbReference>
<dbReference type="Pfam" id="PF01695">
    <property type="entry name" value="IstB_IS21"/>
    <property type="match status" value="1"/>
</dbReference>
<dbReference type="EMBL" id="FRCB01000008">
    <property type="protein sequence ID" value="SHM51726.1"/>
    <property type="molecule type" value="Genomic_DNA"/>
</dbReference>
<dbReference type="GO" id="GO:0005524">
    <property type="term" value="F:ATP binding"/>
    <property type="evidence" value="ECO:0007669"/>
    <property type="project" value="InterPro"/>
</dbReference>
<proteinExistence type="predicted"/>
<dbReference type="AlphaFoldDB" id="A0A1M7JFI0"/>
<dbReference type="InterPro" id="IPR027417">
    <property type="entry name" value="P-loop_NTPase"/>
</dbReference>
<feature type="domain" description="IstB-like ATP-binding" evidence="1">
    <location>
        <begin position="1"/>
        <end position="128"/>
    </location>
</feature>
<dbReference type="PANTHER" id="PTHR30050">
    <property type="entry name" value="CHROMOSOMAL REPLICATION INITIATOR PROTEIN DNAA"/>
    <property type="match status" value="1"/>
</dbReference>